<sequence length="135" mass="14927">MWTPTWPPEALKKWRTTSPMATKDVPRVPFSKISWSLCLQGGCRKTVTLVRPSRKHTYDQPALSIAEVHTKVGRCPVTTECAHVTTPRPKAAPTQLPTPRALVASQRFKQMTAAAPSPDEKRMSASPQEGRAPLD</sequence>
<dbReference type="Proteomes" id="UP000002316">
    <property type="component" value="Chromosome 11"/>
</dbReference>
<name>D0A9R5_TRYB9</name>
<protein>
    <submittedName>
        <fullName evidence="2">Uncharacterized protein</fullName>
    </submittedName>
</protein>
<proteinExistence type="predicted"/>
<dbReference type="RefSeq" id="XP_011780680.1">
    <property type="nucleotide sequence ID" value="XM_011782378.1"/>
</dbReference>
<reference evidence="3" key="1">
    <citation type="journal article" date="2010" name="PLoS Negl. Trop. Dis.">
        <title>The genome sequence of Trypanosoma brucei gambiense, causative agent of chronic human african trypanosomiasis.</title>
        <authorList>
            <person name="Jackson A.P."/>
            <person name="Sanders M."/>
            <person name="Berry A."/>
            <person name="McQuillan J."/>
            <person name="Aslett M.A."/>
            <person name="Quail M.A."/>
            <person name="Chukualim B."/>
            <person name="Capewell P."/>
            <person name="MacLeod A."/>
            <person name="Melville S.E."/>
            <person name="Gibson W."/>
            <person name="Barry J.D."/>
            <person name="Berriman M."/>
            <person name="Hertz-Fowler C."/>
        </authorList>
    </citation>
    <scope>NUCLEOTIDE SEQUENCE [LARGE SCALE GENOMIC DNA]</scope>
    <source>
        <strain evidence="3">MHOM/CI/86/DAL972</strain>
    </source>
</reference>
<evidence type="ECO:0000256" key="1">
    <source>
        <dbReference type="SAM" id="MobiDB-lite"/>
    </source>
</evidence>
<organism evidence="2 3">
    <name type="scientific">Trypanosoma brucei gambiense (strain MHOM/CI/86/DAL972)</name>
    <dbReference type="NCBI Taxonomy" id="679716"/>
    <lineage>
        <taxon>Eukaryota</taxon>
        <taxon>Discoba</taxon>
        <taxon>Euglenozoa</taxon>
        <taxon>Kinetoplastea</taxon>
        <taxon>Metakinetoplastina</taxon>
        <taxon>Trypanosomatida</taxon>
        <taxon>Trypanosomatidae</taxon>
        <taxon>Trypanosoma</taxon>
    </lineage>
</organism>
<dbReference type="EMBL" id="FN554974">
    <property type="protein sequence ID" value="CBH18416.1"/>
    <property type="molecule type" value="Genomic_DNA"/>
</dbReference>
<gene>
    <name evidence="2" type="ORF">TbgDal_XI15350</name>
</gene>
<evidence type="ECO:0000313" key="2">
    <source>
        <dbReference type="EMBL" id="CBH18416.1"/>
    </source>
</evidence>
<dbReference type="KEGG" id="tbg:TbgDal_XI15350"/>
<feature type="region of interest" description="Disordered" evidence="1">
    <location>
        <begin position="107"/>
        <end position="135"/>
    </location>
</feature>
<accession>D0A9R5</accession>
<evidence type="ECO:0000313" key="3">
    <source>
        <dbReference type="Proteomes" id="UP000002316"/>
    </source>
</evidence>
<dbReference type="GeneID" id="23866726"/>
<dbReference type="AlphaFoldDB" id="D0A9R5"/>